<sequence>MAKKLQRDYINGLEISAKGTIFYKGEEFDKPSPLAVKVYGPGANGWEYIEVKKNDQWIRLEELRQIWRSTNDKK</sequence>
<dbReference type="AlphaFoldDB" id="A0A2N6MFH3"/>
<evidence type="ECO:0008006" key="3">
    <source>
        <dbReference type="Google" id="ProtNLM"/>
    </source>
</evidence>
<dbReference type="EMBL" id="NMQI01000172">
    <property type="protein sequence ID" value="PMB45488.1"/>
    <property type="molecule type" value="Genomic_DNA"/>
</dbReference>
<organism evidence="1 2">
    <name type="scientific">Fischerella thermalis CCMEE 5330</name>
    <dbReference type="NCBI Taxonomy" id="2019670"/>
    <lineage>
        <taxon>Bacteria</taxon>
        <taxon>Bacillati</taxon>
        <taxon>Cyanobacteriota</taxon>
        <taxon>Cyanophyceae</taxon>
        <taxon>Nostocales</taxon>
        <taxon>Hapalosiphonaceae</taxon>
        <taxon>Fischerella</taxon>
    </lineage>
</organism>
<comment type="caution">
    <text evidence="1">The sequence shown here is derived from an EMBL/GenBank/DDBJ whole genome shotgun (WGS) entry which is preliminary data.</text>
</comment>
<gene>
    <name evidence="1" type="ORF">CEN41_08040</name>
</gene>
<name>A0A2N6MFH3_9CYAN</name>
<evidence type="ECO:0000313" key="2">
    <source>
        <dbReference type="Proteomes" id="UP000234966"/>
    </source>
</evidence>
<protein>
    <recommendedName>
        <fullName evidence="3">RAMA domain-containing protein</fullName>
    </recommendedName>
</protein>
<evidence type="ECO:0000313" key="1">
    <source>
        <dbReference type="EMBL" id="PMB45488.1"/>
    </source>
</evidence>
<proteinExistence type="predicted"/>
<dbReference type="Proteomes" id="UP000234966">
    <property type="component" value="Unassembled WGS sequence"/>
</dbReference>
<accession>A0A2N6MFH3</accession>
<reference evidence="1 2" key="1">
    <citation type="submission" date="2017-07" db="EMBL/GenBank/DDBJ databases">
        <title>Genomes of Fischerella (Mastigocladus) sp. strains.</title>
        <authorList>
            <person name="Miller S.R."/>
        </authorList>
    </citation>
    <scope>NUCLEOTIDE SEQUENCE [LARGE SCALE GENOMIC DNA]</scope>
    <source>
        <strain evidence="1 2">CCMEE 5330</strain>
    </source>
</reference>